<organism evidence="2 3">
    <name type="scientific">Pristionchus entomophagus</name>
    <dbReference type="NCBI Taxonomy" id="358040"/>
    <lineage>
        <taxon>Eukaryota</taxon>
        <taxon>Metazoa</taxon>
        <taxon>Ecdysozoa</taxon>
        <taxon>Nematoda</taxon>
        <taxon>Chromadorea</taxon>
        <taxon>Rhabditida</taxon>
        <taxon>Rhabditina</taxon>
        <taxon>Diplogasteromorpha</taxon>
        <taxon>Diplogasteroidea</taxon>
        <taxon>Neodiplogasteridae</taxon>
        <taxon>Pristionchus</taxon>
    </lineage>
</organism>
<reference evidence="2" key="1">
    <citation type="submission" date="2023-10" db="EMBL/GenBank/DDBJ databases">
        <title>Genome assembly of Pristionchus species.</title>
        <authorList>
            <person name="Yoshida K."/>
            <person name="Sommer R.J."/>
        </authorList>
    </citation>
    <scope>NUCLEOTIDE SEQUENCE</scope>
    <source>
        <strain evidence="2">RS0144</strain>
    </source>
</reference>
<comment type="caution">
    <text evidence="2">The sequence shown here is derived from an EMBL/GenBank/DDBJ whole genome shotgun (WGS) entry which is preliminary data.</text>
</comment>
<feature type="compositionally biased region" description="Gly residues" evidence="1">
    <location>
        <begin position="52"/>
        <end position="62"/>
    </location>
</feature>
<name>A0AAV5TC01_9BILA</name>
<accession>A0AAV5TC01</accession>
<proteinExistence type="predicted"/>
<sequence length="125" mass="13464">VLFMVLRSRERTNFVEFAAFLGYEIMSVSSLEKSFSGMSNNGSASARSASGNSGGGGGGGIRGFFSKLRKPSGEAAGGGGSPSQVQIGTKMYDAHELQKLIPQLEDAVQKRDQQIRQQQESWRLM</sequence>
<dbReference type="AlphaFoldDB" id="A0AAV5TC01"/>
<dbReference type="EMBL" id="BTSX01000004">
    <property type="protein sequence ID" value="GMS91613.1"/>
    <property type="molecule type" value="Genomic_DNA"/>
</dbReference>
<dbReference type="Proteomes" id="UP001432027">
    <property type="component" value="Unassembled WGS sequence"/>
</dbReference>
<evidence type="ECO:0000313" key="3">
    <source>
        <dbReference type="Proteomes" id="UP001432027"/>
    </source>
</evidence>
<gene>
    <name evidence="2" type="ORF">PENTCL1PPCAC_13788</name>
</gene>
<feature type="non-terminal residue" evidence="2">
    <location>
        <position position="1"/>
    </location>
</feature>
<protein>
    <submittedName>
        <fullName evidence="2">Uncharacterized protein</fullName>
    </submittedName>
</protein>
<keyword evidence="3" id="KW-1185">Reference proteome</keyword>
<evidence type="ECO:0000256" key="1">
    <source>
        <dbReference type="SAM" id="MobiDB-lite"/>
    </source>
</evidence>
<feature type="region of interest" description="Disordered" evidence="1">
    <location>
        <begin position="34"/>
        <end position="88"/>
    </location>
</feature>
<feature type="compositionally biased region" description="Low complexity" evidence="1">
    <location>
        <begin position="34"/>
        <end position="51"/>
    </location>
</feature>
<evidence type="ECO:0000313" key="2">
    <source>
        <dbReference type="EMBL" id="GMS91613.1"/>
    </source>
</evidence>